<dbReference type="Pfam" id="PF07969">
    <property type="entry name" value="Amidohydro_3"/>
    <property type="match status" value="1"/>
</dbReference>
<evidence type="ECO:0000313" key="2">
    <source>
        <dbReference type="EMBL" id="BBY27422.1"/>
    </source>
</evidence>
<dbReference type="Gene3D" id="3.10.310.70">
    <property type="match status" value="1"/>
</dbReference>
<feature type="domain" description="Amidohydrolase 3" evidence="1">
    <location>
        <begin position="36"/>
        <end position="431"/>
    </location>
</feature>
<dbReference type="SUPFAM" id="SSF51556">
    <property type="entry name" value="Metallo-dependent hydrolases"/>
    <property type="match status" value="1"/>
</dbReference>
<dbReference type="AlphaFoldDB" id="A0A7I7QMB6"/>
<dbReference type="SUPFAM" id="SSF51338">
    <property type="entry name" value="Composite domain of metallo-dependent hydrolases"/>
    <property type="match status" value="1"/>
</dbReference>
<accession>A0A7I7QMB6</accession>
<gene>
    <name evidence="2" type="ORF">MSEDJ_15180</name>
</gene>
<evidence type="ECO:0000313" key="3">
    <source>
        <dbReference type="Proteomes" id="UP000467193"/>
    </source>
</evidence>
<organism evidence="2 3">
    <name type="scientific">Mycolicibacterium sediminis</name>
    <dbReference type="NCBI Taxonomy" id="1286180"/>
    <lineage>
        <taxon>Bacteria</taxon>
        <taxon>Bacillati</taxon>
        <taxon>Actinomycetota</taxon>
        <taxon>Actinomycetes</taxon>
        <taxon>Mycobacteriales</taxon>
        <taxon>Mycobacteriaceae</taxon>
        <taxon>Mycolicibacterium</taxon>
    </lineage>
</organism>
<dbReference type="PANTHER" id="PTHR22642:SF2">
    <property type="entry name" value="PROTEIN LONG AFTER FAR-RED 3"/>
    <property type="match status" value="1"/>
</dbReference>
<keyword evidence="3" id="KW-1185">Reference proteome</keyword>
<dbReference type="Gene3D" id="2.30.40.10">
    <property type="entry name" value="Urease, subunit C, domain 1"/>
    <property type="match status" value="1"/>
</dbReference>
<name>A0A7I7QMB6_9MYCO</name>
<evidence type="ECO:0000259" key="1">
    <source>
        <dbReference type="Pfam" id="PF07969"/>
    </source>
</evidence>
<reference evidence="2 3" key="1">
    <citation type="journal article" date="2019" name="Emerg. Microbes Infect.">
        <title>Comprehensive subspecies identification of 175 nontuberculous mycobacteria species based on 7547 genomic profiles.</title>
        <authorList>
            <person name="Matsumoto Y."/>
            <person name="Kinjo T."/>
            <person name="Motooka D."/>
            <person name="Nabeya D."/>
            <person name="Jung N."/>
            <person name="Uechi K."/>
            <person name="Horii T."/>
            <person name="Iida T."/>
            <person name="Fujita J."/>
            <person name="Nakamura S."/>
        </authorList>
    </citation>
    <scope>NUCLEOTIDE SEQUENCE [LARGE SCALE GENOMIC DNA]</scope>
    <source>
        <strain evidence="2 3">JCM 17899</strain>
    </source>
</reference>
<proteinExistence type="predicted"/>
<dbReference type="InterPro" id="IPR011059">
    <property type="entry name" value="Metal-dep_hydrolase_composite"/>
</dbReference>
<keyword evidence="2" id="KW-0378">Hydrolase</keyword>
<dbReference type="EMBL" id="AP022588">
    <property type="protein sequence ID" value="BBY27422.1"/>
    <property type="molecule type" value="Genomic_DNA"/>
</dbReference>
<dbReference type="InterPro" id="IPR013108">
    <property type="entry name" value="Amidohydro_3"/>
</dbReference>
<dbReference type="KEGG" id="msei:MSEDJ_15180"/>
<protein>
    <submittedName>
        <fullName evidence="2">Amidohydrolase</fullName>
    </submittedName>
</protein>
<dbReference type="InterPro" id="IPR032466">
    <property type="entry name" value="Metal_Hydrolase"/>
</dbReference>
<dbReference type="RefSeq" id="WP_163796301.1">
    <property type="nucleotide sequence ID" value="NZ_AP022588.1"/>
</dbReference>
<dbReference type="GO" id="GO:0016810">
    <property type="term" value="F:hydrolase activity, acting on carbon-nitrogen (but not peptide) bonds"/>
    <property type="evidence" value="ECO:0007669"/>
    <property type="project" value="InterPro"/>
</dbReference>
<dbReference type="Proteomes" id="UP000467193">
    <property type="component" value="Chromosome"/>
</dbReference>
<dbReference type="Gene3D" id="3.20.20.140">
    <property type="entry name" value="Metal-dependent hydrolases"/>
    <property type="match status" value="2"/>
</dbReference>
<dbReference type="PANTHER" id="PTHR22642">
    <property type="entry name" value="IMIDAZOLONEPROPIONASE"/>
    <property type="match status" value="1"/>
</dbReference>
<sequence>MLIQRARLLDGRLCDVRVEHRIVELGTGLTPGPHEDVLDAAHRTLLPGLHDHHVHLHSAAAALTSVRVGPRDAAGRDDLARVLAAAPVGEDGWIRAVAYHDAVAGPLDRETLDAVSPPVPVRVQHRSGVLWTLNTVGLERVGLPDHPDGRLRSADSGWSGALARREVGLAEISRRLAAYGVTGVTDATPDLGIADVVAFAEAHRHGELLQRVHSLAPGKRILHDDDLDLADLTAWIGRRHDDDGHVAVHCVTAAQLVVTIAALRAAGSVPGDRIEHAAVVPDDCLADLAELGVVVATQPNFVCERGDQYLADVPEGEQDDLWRVSSLIAADVPVVLSTDMPFGDADPWAAMRAAVHRTTASGAVLGASEAVSPLDALTMFLGEAERPTVPRLVTPGHPGDLVLVEGTADDLLADLRADRVVATVIDGHVVHHV</sequence>